<dbReference type="GeneID" id="36841429"/>
<evidence type="ECO:0000313" key="2">
    <source>
        <dbReference type="EMBL" id="AVK76974.1"/>
    </source>
</evidence>
<dbReference type="EMBL" id="MG011691">
    <property type="protein sequence ID" value="AVK76974.1"/>
    <property type="molecule type" value="Genomic_DNA"/>
</dbReference>
<dbReference type="InterPro" id="IPR043889">
    <property type="entry name" value="DUF5843"/>
</dbReference>
<dbReference type="KEGG" id="vg:36841429"/>
<protein>
    <submittedName>
        <fullName evidence="2">Uncharacterized protein</fullName>
    </submittedName>
</protein>
<reference evidence="2" key="1">
    <citation type="journal article" date="2018" name="Nat. Commun.">
        <title>Diversity and evolution of the emerging Pandoraviridae family.</title>
        <authorList>
            <person name="Legendre M."/>
            <person name="Fabre E."/>
            <person name="Poirot O."/>
            <person name="Jeudy S."/>
            <person name="Lartigue A."/>
            <person name="Alempic J.M."/>
            <person name="Beucher L."/>
            <person name="Philippe N."/>
            <person name="Bertaux L."/>
            <person name="Christo-Foroux E."/>
            <person name="Labadie K."/>
            <person name="Coute Y."/>
            <person name="Abergel C."/>
            <person name="Claverie J.M."/>
        </authorList>
    </citation>
    <scope>NUCLEOTIDE SEQUENCE [LARGE SCALE GENOMIC DNA]</scope>
    <source>
        <strain evidence="2">Macleodensis</strain>
    </source>
</reference>
<proteinExistence type="predicted"/>
<organism evidence="2">
    <name type="scientific">Pandoravirus macleodensis</name>
    <dbReference type="NCBI Taxonomy" id="2107707"/>
    <lineage>
        <taxon>Viruses</taxon>
        <taxon>Pandoravirus</taxon>
    </lineage>
</organism>
<sequence>MIESHPRPVCPLPAQSNKRNTSQAAQPEDGVHQQRDPKEARTRGRGLDRPRHEAPWPASGGAKCAWRILPTASRHRPPPVGPHYPLSLRDMSRAALTLVPDTSITIAPSVIQNVDPTDMPDEQKEACTTTTTVTAAPTTDAEFAGVVDIATAMTITVPSFGGTQRRPTREVPIGTRYLLTQREMRECVRIGRERGKQNRAEGRASRRFSLHRSDDDISIQGVIGELAFARLFDLSVDIHDTTCRSAHSETRFDAVMMPEGWTVDVKTTVARDGPVRVACWKAPNPPDVYALLVHVNYDPSRALDAPQVALPVMEFRGFASAATVFAAESRVDTMDRDGRPDILYLVPQARLVERAALSAEMPPPHNDRQGTRSP</sequence>
<gene>
    <name evidence="2" type="ORF">pmac_cds_286</name>
</gene>
<dbReference type="RefSeq" id="YP_009480970.1">
    <property type="nucleotide sequence ID" value="NC_037665.1"/>
</dbReference>
<feature type="compositionally biased region" description="Polar residues" evidence="1">
    <location>
        <begin position="14"/>
        <end position="25"/>
    </location>
</feature>
<accession>A0A2U7UEW5</accession>
<name>A0A2U7UEW5_9VIRU</name>
<feature type="region of interest" description="Disordered" evidence="1">
    <location>
        <begin position="1"/>
        <end position="60"/>
    </location>
</feature>
<dbReference type="Proteomes" id="UP000249758">
    <property type="component" value="Segment"/>
</dbReference>
<feature type="compositionally biased region" description="Basic and acidic residues" evidence="1">
    <location>
        <begin position="29"/>
        <end position="54"/>
    </location>
</feature>
<evidence type="ECO:0000256" key="1">
    <source>
        <dbReference type="SAM" id="MobiDB-lite"/>
    </source>
</evidence>
<dbReference type="Pfam" id="PF19161">
    <property type="entry name" value="DUF5843"/>
    <property type="match status" value="1"/>
</dbReference>